<dbReference type="GO" id="GO:0015293">
    <property type="term" value="F:symporter activity"/>
    <property type="evidence" value="ECO:0007669"/>
    <property type="project" value="UniProtKB-KW"/>
</dbReference>
<feature type="transmembrane region" description="Helical" evidence="8">
    <location>
        <begin position="174"/>
        <end position="198"/>
    </location>
</feature>
<keyword evidence="2" id="KW-0813">Transport</keyword>
<feature type="transmembrane region" description="Helical" evidence="8">
    <location>
        <begin position="113"/>
        <end position="139"/>
    </location>
</feature>
<comment type="caution">
    <text evidence="9">The sequence shown here is derived from an EMBL/GenBank/DDBJ whole genome shotgun (WGS) entry which is preliminary data.</text>
</comment>
<feature type="transmembrane region" description="Helical" evidence="8">
    <location>
        <begin position="255"/>
        <end position="278"/>
    </location>
</feature>
<dbReference type="InterPro" id="IPR036458">
    <property type="entry name" value="Na:dicarbo_symporter_sf"/>
</dbReference>
<evidence type="ECO:0000313" key="10">
    <source>
        <dbReference type="Proteomes" id="UP000249169"/>
    </source>
</evidence>
<keyword evidence="4" id="KW-0769">Symport</keyword>
<proteinExistence type="predicted"/>
<dbReference type="PROSITE" id="PS00714">
    <property type="entry name" value="NA_DICARBOXYL_SYMP_2"/>
    <property type="match status" value="1"/>
</dbReference>
<feature type="transmembrane region" description="Helical" evidence="8">
    <location>
        <begin position="364"/>
        <end position="387"/>
    </location>
</feature>
<dbReference type="InterPro" id="IPR001991">
    <property type="entry name" value="Na-dicarboxylate_symporter"/>
</dbReference>
<evidence type="ECO:0000256" key="5">
    <source>
        <dbReference type="ARBA" id="ARBA00022989"/>
    </source>
</evidence>
<feature type="transmembrane region" description="Helical" evidence="8">
    <location>
        <begin position="7"/>
        <end position="28"/>
    </location>
</feature>
<feature type="transmembrane region" description="Helical" evidence="8">
    <location>
        <begin position="285"/>
        <end position="308"/>
    </location>
</feature>
<dbReference type="PRINTS" id="PR00173">
    <property type="entry name" value="EDTRNSPORT"/>
</dbReference>
<dbReference type="GO" id="GO:1902475">
    <property type="term" value="P:L-alpha-amino acid transmembrane transport"/>
    <property type="evidence" value="ECO:0007669"/>
    <property type="project" value="UniProtKB-ARBA"/>
</dbReference>
<evidence type="ECO:0000256" key="7">
    <source>
        <dbReference type="ARBA" id="ARBA00023180"/>
    </source>
</evidence>
<protein>
    <submittedName>
        <fullName evidence="9">Dicarboxylate/amino acid:cation symporter</fullName>
    </submittedName>
</protein>
<feature type="transmembrane region" description="Helical" evidence="8">
    <location>
        <begin position="328"/>
        <end position="352"/>
    </location>
</feature>
<dbReference type="AlphaFoldDB" id="A0A328CEG8"/>
<keyword evidence="10" id="KW-1185">Reference proteome</keyword>
<keyword evidence="3 8" id="KW-0812">Transmembrane</keyword>
<evidence type="ECO:0000256" key="8">
    <source>
        <dbReference type="SAM" id="Phobius"/>
    </source>
</evidence>
<evidence type="ECO:0000256" key="6">
    <source>
        <dbReference type="ARBA" id="ARBA00023136"/>
    </source>
</evidence>
<organism evidence="9 10">
    <name type="scientific">Lujinxingia litoralis</name>
    <dbReference type="NCBI Taxonomy" id="2211119"/>
    <lineage>
        <taxon>Bacteria</taxon>
        <taxon>Deltaproteobacteria</taxon>
        <taxon>Bradymonadales</taxon>
        <taxon>Lujinxingiaceae</taxon>
        <taxon>Lujinxingia</taxon>
    </lineage>
</organism>
<evidence type="ECO:0000256" key="3">
    <source>
        <dbReference type="ARBA" id="ARBA00022692"/>
    </source>
</evidence>
<feature type="transmembrane region" description="Helical" evidence="8">
    <location>
        <begin position="393"/>
        <end position="415"/>
    </location>
</feature>
<evidence type="ECO:0000256" key="1">
    <source>
        <dbReference type="ARBA" id="ARBA00004141"/>
    </source>
</evidence>
<evidence type="ECO:0000256" key="2">
    <source>
        <dbReference type="ARBA" id="ARBA00022448"/>
    </source>
</evidence>
<dbReference type="OrthoDB" id="9766690at2"/>
<accession>A0A328CEG8</accession>
<keyword evidence="6 8" id="KW-0472">Membrane</keyword>
<dbReference type="Proteomes" id="UP000249169">
    <property type="component" value="Unassembled WGS sequence"/>
</dbReference>
<dbReference type="PANTHER" id="PTHR11958">
    <property type="entry name" value="SODIUM/DICARBOXYLATE SYMPORTER-RELATED"/>
    <property type="match status" value="1"/>
</dbReference>
<sequence length="459" mass="49173">MQRIKLHWWILIGMVAGVVWGMALHTAYYDTLLEQARQEVLGPGYTSEALVGATREIQSELSRLVRETPPGAAAHGLAELFLALLRMLVIPLVFASLICGVTGMRDFSRLRRIGVRAAAWYVTTSLLAILLGLLLVNLLEPGVGLQVPLAVGQVEIPEPTGPWEMILSVVPTNVVASAANFDLLGVIFFALLFGLFALRVEERFLETIDGFFQAVFAVMMKMTLFVISLAPVGIAALIARLIAMTGPDALTSVVGYAATVAAALLLHGLITLPLLFWLLTRRNPYTMLGAMSATLLTAFSTASSSGTLGMTLEQLEDRVGVDNQVGGFVLPLGATINMDGTALYECVAVLFVAQVYATTHPEFVLTFGTQLTIVMLALMVSIGAAGIPHAGLVMMVIIFEAVGLPLELIALLWAIDRPLDMARTMINVWSDSVGATTIAHLEDAIDESVLFARGADAIP</sequence>
<comment type="subcellular location">
    <subcellularLocation>
        <location evidence="1">Membrane</location>
        <topology evidence="1">Multi-pass membrane protein</topology>
    </subcellularLocation>
</comment>
<dbReference type="GO" id="GO:0016020">
    <property type="term" value="C:membrane"/>
    <property type="evidence" value="ECO:0007669"/>
    <property type="project" value="UniProtKB-SubCell"/>
</dbReference>
<dbReference type="RefSeq" id="WP_111728485.1">
    <property type="nucleotide sequence ID" value="NZ_QHKO01000001.1"/>
</dbReference>
<feature type="transmembrane region" description="Helical" evidence="8">
    <location>
        <begin position="210"/>
        <end position="243"/>
    </location>
</feature>
<dbReference type="PANTHER" id="PTHR11958:SF63">
    <property type="entry name" value="AMINO ACID TRANSPORTER"/>
    <property type="match status" value="1"/>
</dbReference>
<dbReference type="InterPro" id="IPR050746">
    <property type="entry name" value="DAACS"/>
</dbReference>
<feature type="transmembrane region" description="Helical" evidence="8">
    <location>
        <begin position="80"/>
        <end position="101"/>
    </location>
</feature>
<dbReference type="EMBL" id="QHKO01000001">
    <property type="protein sequence ID" value="RAL25313.1"/>
    <property type="molecule type" value="Genomic_DNA"/>
</dbReference>
<reference evidence="9 10" key="1">
    <citation type="submission" date="2018-05" db="EMBL/GenBank/DDBJ databases">
        <title>Lujinxingia marina gen. nov. sp. nov., a new facultative anaerobic member of the class Deltaproteobacteria, and proposal of Lujinxingaceae fam. nov.</title>
        <authorList>
            <person name="Li C.-M."/>
        </authorList>
    </citation>
    <scope>NUCLEOTIDE SEQUENCE [LARGE SCALE GENOMIC DNA]</scope>
    <source>
        <strain evidence="9 10">B210</strain>
    </source>
</reference>
<keyword evidence="5 8" id="KW-1133">Transmembrane helix</keyword>
<name>A0A328CEG8_9DELT</name>
<dbReference type="SUPFAM" id="SSF118215">
    <property type="entry name" value="Proton glutamate symport protein"/>
    <property type="match status" value="1"/>
</dbReference>
<evidence type="ECO:0000256" key="4">
    <source>
        <dbReference type="ARBA" id="ARBA00022847"/>
    </source>
</evidence>
<dbReference type="InterPro" id="IPR018107">
    <property type="entry name" value="Na-dicarboxylate_symporter_CS"/>
</dbReference>
<evidence type="ECO:0000313" key="9">
    <source>
        <dbReference type="EMBL" id="RAL25313.1"/>
    </source>
</evidence>
<keyword evidence="7" id="KW-0325">Glycoprotein</keyword>
<dbReference type="Pfam" id="PF00375">
    <property type="entry name" value="SDF"/>
    <property type="match status" value="1"/>
</dbReference>
<gene>
    <name evidence="9" type="ORF">DL240_03630</name>
</gene>
<dbReference type="Gene3D" id="1.10.3860.10">
    <property type="entry name" value="Sodium:dicarboxylate symporter"/>
    <property type="match status" value="1"/>
</dbReference>